<reference evidence="4" key="2">
    <citation type="submission" date="2025-09" db="UniProtKB">
        <authorList>
            <consortium name="Ensembl"/>
        </authorList>
    </citation>
    <scope>IDENTIFICATION</scope>
</reference>
<dbReference type="PANTHER" id="PTHR24103">
    <property type="entry name" value="E3 UBIQUITIN-PROTEIN LIGASE TRIM"/>
    <property type="match status" value="1"/>
</dbReference>
<keyword evidence="5" id="KW-1185">Reference proteome</keyword>
<evidence type="ECO:0000259" key="2">
    <source>
        <dbReference type="PROSITE" id="PS50188"/>
    </source>
</evidence>
<dbReference type="CDD" id="cd13733">
    <property type="entry name" value="SPRY_PRY_C-I_1"/>
    <property type="match status" value="1"/>
</dbReference>
<dbReference type="Pfam" id="PF13765">
    <property type="entry name" value="PRY"/>
    <property type="match status" value="1"/>
</dbReference>
<dbReference type="GeneTree" id="ENSGT01040000240400"/>
<dbReference type="AlphaFoldDB" id="A0A3Q3KTE6"/>
<dbReference type="Pfam" id="PF25600">
    <property type="entry name" value="TRIM_CC"/>
    <property type="match status" value="1"/>
</dbReference>
<feature type="domain" description="B30.2/SPRY" evidence="2">
    <location>
        <begin position="255"/>
        <end position="449"/>
    </location>
</feature>
<organism evidence="4 5">
    <name type="scientific">Labrus bergylta</name>
    <name type="common">ballan wrasse</name>
    <dbReference type="NCBI Taxonomy" id="56723"/>
    <lineage>
        <taxon>Eukaryota</taxon>
        <taxon>Metazoa</taxon>
        <taxon>Chordata</taxon>
        <taxon>Craniata</taxon>
        <taxon>Vertebrata</taxon>
        <taxon>Euteleostomi</taxon>
        <taxon>Actinopterygii</taxon>
        <taxon>Neopterygii</taxon>
        <taxon>Teleostei</taxon>
        <taxon>Neoteleostei</taxon>
        <taxon>Acanthomorphata</taxon>
        <taxon>Eupercaria</taxon>
        <taxon>Labriformes</taxon>
        <taxon>Labridae</taxon>
        <taxon>Labrus</taxon>
    </lineage>
</organism>
<dbReference type="InParanoid" id="A0A3Q3KTE6"/>
<dbReference type="InterPro" id="IPR003879">
    <property type="entry name" value="Butyrophylin_SPRY"/>
</dbReference>
<dbReference type="Proteomes" id="UP000261660">
    <property type="component" value="Unplaced"/>
</dbReference>
<evidence type="ECO:0000313" key="4">
    <source>
        <dbReference type="Ensembl" id="ENSLBEP00000000329.1"/>
    </source>
</evidence>
<keyword evidence="1" id="KW-0175">Coiled coil</keyword>
<dbReference type="InterPro" id="IPR050143">
    <property type="entry name" value="TRIM/RBCC"/>
</dbReference>
<dbReference type="SMART" id="SM00449">
    <property type="entry name" value="SPRY"/>
    <property type="match status" value="1"/>
</dbReference>
<dbReference type="Pfam" id="PF00622">
    <property type="entry name" value="SPRY"/>
    <property type="match status" value="1"/>
</dbReference>
<dbReference type="Ensembl" id="ENSLBET00000000343.1">
    <property type="protein sequence ID" value="ENSLBEP00000000329.1"/>
    <property type="gene ID" value="ENSLBEG00000000254.1"/>
</dbReference>
<dbReference type="InterPro" id="IPR013320">
    <property type="entry name" value="ConA-like_dom_sf"/>
</dbReference>
<dbReference type="InterPro" id="IPR006574">
    <property type="entry name" value="PRY"/>
</dbReference>
<evidence type="ECO:0000259" key="3">
    <source>
        <dbReference type="PROSITE" id="PS50824"/>
    </source>
</evidence>
<dbReference type="InterPro" id="IPR003877">
    <property type="entry name" value="SPRY_dom"/>
</dbReference>
<protein>
    <submittedName>
        <fullName evidence="4">Zinc-binding protein A33-like</fullName>
    </submittedName>
</protein>
<name>A0A3Q3KTE6_9LABR</name>
<dbReference type="OrthoDB" id="6105938at2759"/>
<reference evidence="4" key="1">
    <citation type="submission" date="2025-08" db="UniProtKB">
        <authorList>
            <consortium name="Ensembl"/>
        </authorList>
    </citation>
    <scope>IDENTIFICATION</scope>
</reference>
<dbReference type="SMART" id="SM01289">
    <property type="entry name" value="PYRIN"/>
    <property type="match status" value="1"/>
</dbReference>
<dbReference type="InterPro" id="IPR004020">
    <property type="entry name" value="DAPIN"/>
</dbReference>
<dbReference type="FunFam" id="2.60.120.920:FF:000004">
    <property type="entry name" value="Butyrophilin subfamily 1 member A1"/>
    <property type="match status" value="1"/>
</dbReference>
<feature type="coiled-coil region" evidence="1">
    <location>
        <begin position="158"/>
        <end position="207"/>
    </location>
</feature>
<dbReference type="SMART" id="SM00589">
    <property type="entry name" value="PRY"/>
    <property type="match status" value="1"/>
</dbReference>
<dbReference type="InterPro" id="IPR058030">
    <property type="entry name" value="TRIM8/14/16/25/29/45/65_CC"/>
</dbReference>
<dbReference type="PROSITE" id="PS50188">
    <property type="entry name" value="B302_SPRY"/>
    <property type="match status" value="1"/>
</dbReference>
<evidence type="ECO:0000256" key="1">
    <source>
        <dbReference type="SAM" id="Coils"/>
    </source>
</evidence>
<dbReference type="CDD" id="cd08321">
    <property type="entry name" value="Pyrin_ASC-like"/>
    <property type="match status" value="1"/>
</dbReference>
<dbReference type="STRING" id="56723.ENSLBEP00000000329"/>
<proteinExistence type="predicted"/>
<accession>A0A3Q3KTE6</accession>
<dbReference type="PRINTS" id="PR01407">
    <property type="entry name" value="BUTYPHLNCDUF"/>
</dbReference>
<dbReference type="Gene3D" id="2.60.120.920">
    <property type="match status" value="1"/>
</dbReference>
<dbReference type="Gene3D" id="1.10.533.10">
    <property type="entry name" value="Death Domain, Fas"/>
    <property type="match status" value="1"/>
</dbReference>
<dbReference type="InterPro" id="IPR043136">
    <property type="entry name" value="B30.2/SPRY_sf"/>
</dbReference>
<sequence length="451" mass="50853">MAKLKEELWKILQDLKEKDFELFKWFLNIDNIVEGFSGIPSARLEKAERQDVVDLLVQKNQVTGALMLTKAVLEKISRNDLVERLESSSPETKDLKNHECVALKGELEKKKVELGAKIELMIQERETKIEEIKLSAELSGKSADRQITDSEQAFAVLLQTLKESLDNLIESINEKRKTTQKQAEECIQELEQELSELRKRSAEVEKLSTTKDHLNFVHSFASNTKNWTEFSITPPSYGGSVGSTVDQLEKMLRKQKDAFIAKGKLNRVQQFAKDVSLDPNTAHPNLVLSDNGKQVYCGDVKQSPPDCSKRFLSAINVLGKQSFSSGRFYYEVQVKGKTSWDLGVVKESIDRKGSINASPENGYWTICLRKGENYRSSGIHLRVKSQLEKVGVFVDYGEGSVSFYDVDSAHIIHTFTGCSFTEKLYPFFSPGLYLSGKNSAPLVISPINYTD</sequence>
<dbReference type="InterPro" id="IPR011029">
    <property type="entry name" value="DEATH-like_dom_sf"/>
</dbReference>
<evidence type="ECO:0000313" key="5">
    <source>
        <dbReference type="Proteomes" id="UP000261660"/>
    </source>
</evidence>
<dbReference type="Pfam" id="PF02758">
    <property type="entry name" value="PYRIN"/>
    <property type="match status" value="1"/>
</dbReference>
<feature type="domain" description="Pyrin" evidence="3">
    <location>
        <begin position="1"/>
        <end position="91"/>
    </location>
</feature>
<dbReference type="SUPFAM" id="SSF49899">
    <property type="entry name" value="Concanavalin A-like lectins/glucanases"/>
    <property type="match status" value="1"/>
</dbReference>
<dbReference type="InterPro" id="IPR001870">
    <property type="entry name" value="B30.2/SPRY"/>
</dbReference>
<dbReference type="SUPFAM" id="SSF47986">
    <property type="entry name" value="DEATH domain"/>
    <property type="match status" value="1"/>
</dbReference>
<dbReference type="PROSITE" id="PS50824">
    <property type="entry name" value="DAPIN"/>
    <property type="match status" value="1"/>
</dbReference>